<dbReference type="Pfam" id="PF01663">
    <property type="entry name" value="Phosphodiest"/>
    <property type="match status" value="1"/>
</dbReference>
<proteinExistence type="predicted"/>
<gene>
    <name evidence="3" type="ORF">D0Q02_16400</name>
</gene>
<keyword evidence="2" id="KW-0812">Transmembrane</keyword>
<sequence>MEPQVDAERRALPEPARVALRVLRDYRPTFARVRALVRSMATSFLVLSATFWLLPGVTISGLVGLLWLVALVTAVGAVLRPVLLALATALGGLGALAIGVGVQAVVMYVALRLAPEAHVAGIAVAFAAAWLAVALAAAVNWLADAGTDDTFVSEMLRLMSRVRRSTDRRGPRWWRWRRGRSARREEAGDVPPEGLLIVQLDGVATPVVQWAVRAGNLPTMGRWLRSRSHRMTRWHTGLPATTPAAQAGLLYGEFGRVPAYRWYEKAPPGPDGTAPAGRLVVTSRPRDAAEVERRLSTGRGLLRDGGASISTAFSGDAPTTLLTVSRAGLPGRSTPGYATFMTSPYGFARTVVLGAGQVLRELHAARRRRVRGVQPRADRGGSYLALRPLASLLNDLNVSLIAEQMARGAPVIFCDFVDYDEVAHHAGPARPEAMAALESLDHTLGILQRLAAEATRRYHIVVLSDHGQSQGATFRQRYGESLTQLVSRLVTPGVAEPVPAPRRRPRGPGRGVAAAGGEHETTRNAEERARVDTLLSEVSGRTGVTATATRMAVRARPESARGPRPSPGWERTAERAAASGRTEPETVVVASGNLAMVYLTRHPGRLTRERVDAVAPGLVEGLAAHPGVGVVVVDSAAGPLAVGRCGIHRLRDGHVEGDDPLVPYGPRARHDLLRHQGMDHVGDLVLISTVDPGLEEVTAFEELVGSHGGLGGWQNDALLVHPADWPQEGELVGPDAVHRQLLDWLSRLGLRSPDDHGDPADGSGPVTSGMPPGEAGRWVPAMASPVDEPARAGVAPAGSTPE</sequence>
<accession>A0A372FXK5</accession>
<reference evidence="3 4" key="1">
    <citation type="submission" date="2018-08" db="EMBL/GenBank/DDBJ databases">
        <title>Verrucosispora craniellae sp. nov., isolated from a marine sponge in the South China Sea.</title>
        <authorList>
            <person name="Li L."/>
            <person name="Lin H.W."/>
        </authorList>
    </citation>
    <scope>NUCLEOTIDE SEQUENCE [LARGE SCALE GENOMIC DNA]</scope>
    <source>
        <strain evidence="3 4">LHW63014</strain>
    </source>
</reference>
<keyword evidence="2" id="KW-0472">Membrane</keyword>
<evidence type="ECO:0000256" key="1">
    <source>
        <dbReference type="SAM" id="MobiDB-lite"/>
    </source>
</evidence>
<feature type="transmembrane region" description="Helical" evidence="2">
    <location>
        <begin position="122"/>
        <end position="143"/>
    </location>
</feature>
<dbReference type="RefSeq" id="WP_117228863.1">
    <property type="nucleotide sequence ID" value="NZ_CP061725.1"/>
</dbReference>
<name>A0A372FXK5_9ACTN</name>
<feature type="region of interest" description="Disordered" evidence="1">
    <location>
        <begin position="550"/>
        <end position="584"/>
    </location>
</feature>
<dbReference type="Proteomes" id="UP000262621">
    <property type="component" value="Unassembled WGS sequence"/>
</dbReference>
<protein>
    <submittedName>
        <fullName evidence="3">Phosphodiesterase</fullName>
    </submittedName>
</protein>
<dbReference type="AlphaFoldDB" id="A0A372FXK5"/>
<organism evidence="3 4">
    <name type="scientific">Micromonospora craniellae</name>
    <dbReference type="NCBI Taxonomy" id="2294034"/>
    <lineage>
        <taxon>Bacteria</taxon>
        <taxon>Bacillati</taxon>
        <taxon>Actinomycetota</taxon>
        <taxon>Actinomycetes</taxon>
        <taxon>Micromonosporales</taxon>
        <taxon>Micromonosporaceae</taxon>
        <taxon>Micromonospora</taxon>
    </lineage>
</organism>
<dbReference type="SUPFAM" id="SSF53649">
    <property type="entry name" value="Alkaline phosphatase-like"/>
    <property type="match status" value="1"/>
</dbReference>
<comment type="caution">
    <text evidence="3">The sequence shown here is derived from an EMBL/GenBank/DDBJ whole genome shotgun (WGS) entry which is preliminary data.</text>
</comment>
<feature type="region of interest" description="Disordered" evidence="1">
    <location>
        <begin position="494"/>
        <end position="525"/>
    </location>
</feature>
<keyword evidence="4" id="KW-1185">Reference proteome</keyword>
<evidence type="ECO:0000313" key="4">
    <source>
        <dbReference type="Proteomes" id="UP000262621"/>
    </source>
</evidence>
<dbReference type="OrthoDB" id="5404822at2"/>
<evidence type="ECO:0000313" key="3">
    <source>
        <dbReference type="EMBL" id="RFS45473.1"/>
    </source>
</evidence>
<feature type="transmembrane region" description="Helical" evidence="2">
    <location>
        <begin position="44"/>
        <end position="70"/>
    </location>
</feature>
<dbReference type="Gene3D" id="3.40.720.10">
    <property type="entry name" value="Alkaline Phosphatase, subunit A"/>
    <property type="match status" value="1"/>
</dbReference>
<dbReference type="InterPro" id="IPR002591">
    <property type="entry name" value="Phosphodiest/P_Trfase"/>
</dbReference>
<evidence type="ECO:0000256" key="2">
    <source>
        <dbReference type="SAM" id="Phobius"/>
    </source>
</evidence>
<feature type="transmembrane region" description="Helical" evidence="2">
    <location>
        <begin position="82"/>
        <end position="110"/>
    </location>
</feature>
<dbReference type="EMBL" id="QVFU01000016">
    <property type="protein sequence ID" value="RFS45473.1"/>
    <property type="molecule type" value="Genomic_DNA"/>
</dbReference>
<keyword evidence="2" id="KW-1133">Transmembrane helix</keyword>
<feature type="region of interest" description="Disordered" evidence="1">
    <location>
        <begin position="752"/>
        <end position="802"/>
    </location>
</feature>
<dbReference type="InterPro" id="IPR017850">
    <property type="entry name" value="Alkaline_phosphatase_core_sf"/>
</dbReference>